<dbReference type="Proteomes" id="UP001153148">
    <property type="component" value="Unassembled WGS sequence"/>
</dbReference>
<accession>A0ABN7NUM0</accession>
<gene>
    <name evidence="2" type="ORF">TPAB3V08_LOCUS6232</name>
</gene>
<evidence type="ECO:0000313" key="2">
    <source>
        <dbReference type="EMBL" id="CAG2059268.1"/>
    </source>
</evidence>
<name>A0ABN7NUM0_TIMPD</name>
<keyword evidence="1" id="KW-0812">Transmembrane</keyword>
<feature type="transmembrane region" description="Helical" evidence="1">
    <location>
        <begin position="58"/>
        <end position="77"/>
    </location>
</feature>
<evidence type="ECO:0000313" key="3">
    <source>
        <dbReference type="Proteomes" id="UP001153148"/>
    </source>
</evidence>
<reference evidence="2" key="1">
    <citation type="submission" date="2021-03" db="EMBL/GenBank/DDBJ databases">
        <authorList>
            <person name="Tran Van P."/>
        </authorList>
    </citation>
    <scope>NUCLEOTIDE SEQUENCE</scope>
</reference>
<organism evidence="2 3">
    <name type="scientific">Timema podura</name>
    <name type="common">Walking stick</name>
    <dbReference type="NCBI Taxonomy" id="61482"/>
    <lineage>
        <taxon>Eukaryota</taxon>
        <taxon>Metazoa</taxon>
        <taxon>Ecdysozoa</taxon>
        <taxon>Arthropoda</taxon>
        <taxon>Hexapoda</taxon>
        <taxon>Insecta</taxon>
        <taxon>Pterygota</taxon>
        <taxon>Neoptera</taxon>
        <taxon>Polyneoptera</taxon>
        <taxon>Phasmatodea</taxon>
        <taxon>Timematodea</taxon>
        <taxon>Timematoidea</taxon>
        <taxon>Timematidae</taxon>
        <taxon>Timema</taxon>
    </lineage>
</organism>
<sequence>MKDVPWMSVSTRAFLIMIVQFCFGCNLGKTLFDVVAAASIHRAVVPSIAGLLEFLKVLINLFTVVVVFYLNNFYSIITKWSHGLRRHSRVGLGCRWWGDWGLDDLGCVYRECFLPLNGFLISLTQMMGPKLSAPTSISSRSDADENTDPRRYNYPTSAVTAIFVANEGNGETGLICYTIPLRL</sequence>
<protein>
    <submittedName>
        <fullName evidence="2">Uncharacterized protein</fullName>
    </submittedName>
</protein>
<keyword evidence="3" id="KW-1185">Reference proteome</keyword>
<dbReference type="EMBL" id="CAJPIN010009077">
    <property type="protein sequence ID" value="CAG2059268.1"/>
    <property type="molecule type" value="Genomic_DNA"/>
</dbReference>
<comment type="caution">
    <text evidence="2">The sequence shown here is derived from an EMBL/GenBank/DDBJ whole genome shotgun (WGS) entry which is preliminary data.</text>
</comment>
<keyword evidence="1" id="KW-1133">Transmembrane helix</keyword>
<proteinExistence type="predicted"/>
<evidence type="ECO:0000256" key="1">
    <source>
        <dbReference type="SAM" id="Phobius"/>
    </source>
</evidence>
<keyword evidence="1" id="KW-0472">Membrane</keyword>